<feature type="domain" description="Tetrapyrrole methylase" evidence="9">
    <location>
        <begin position="58"/>
        <end position="270"/>
    </location>
</feature>
<evidence type="ECO:0000256" key="8">
    <source>
        <dbReference type="ARBA" id="ARBA00025705"/>
    </source>
</evidence>
<dbReference type="PROSITE" id="PS00839">
    <property type="entry name" value="SUMT_1"/>
    <property type="match status" value="1"/>
</dbReference>
<evidence type="ECO:0000256" key="2">
    <source>
        <dbReference type="ARBA" id="ARBA00005879"/>
    </source>
</evidence>
<keyword evidence="5 10" id="KW-0808">Transferase</keyword>
<keyword evidence="7" id="KW-0627">Porphyrin biosynthesis</keyword>
<evidence type="ECO:0000256" key="3">
    <source>
        <dbReference type="ARBA" id="ARBA00012162"/>
    </source>
</evidence>
<comment type="pathway">
    <text evidence="1">Cofactor biosynthesis; adenosylcobalamin biosynthesis.</text>
</comment>
<dbReference type="CDD" id="cd11642">
    <property type="entry name" value="SUMT"/>
    <property type="match status" value="1"/>
</dbReference>
<dbReference type="InterPro" id="IPR014777">
    <property type="entry name" value="4pyrrole_Mease_sub1"/>
</dbReference>
<dbReference type="EMBL" id="JBHSGU010000002">
    <property type="protein sequence ID" value="MFC4700110.1"/>
    <property type="molecule type" value="Genomic_DNA"/>
</dbReference>
<evidence type="ECO:0000256" key="5">
    <source>
        <dbReference type="ARBA" id="ARBA00022679"/>
    </source>
</evidence>
<dbReference type="InterPro" id="IPR014776">
    <property type="entry name" value="4pyrrole_Mease_sub2"/>
</dbReference>
<dbReference type="GO" id="GO:0032259">
    <property type="term" value="P:methylation"/>
    <property type="evidence" value="ECO:0007669"/>
    <property type="project" value="UniProtKB-KW"/>
</dbReference>
<protein>
    <recommendedName>
        <fullName evidence="3">uroporphyrinogen-III C-methyltransferase</fullName>
        <ecNumber evidence="3">2.1.1.107</ecNumber>
    </recommendedName>
</protein>
<keyword evidence="6" id="KW-0949">S-adenosyl-L-methionine</keyword>
<dbReference type="EC" id="2.1.1.107" evidence="3"/>
<dbReference type="NCBIfam" id="NF004790">
    <property type="entry name" value="PRK06136.1"/>
    <property type="match status" value="1"/>
</dbReference>
<dbReference type="InterPro" id="IPR000878">
    <property type="entry name" value="4pyrrol_Mease"/>
</dbReference>
<dbReference type="Gene3D" id="3.30.950.10">
    <property type="entry name" value="Methyltransferase, Cobalt-precorrin-4 Transmethylase, Domain 2"/>
    <property type="match status" value="1"/>
</dbReference>
<dbReference type="RefSeq" id="WP_382407246.1">
    <property type="nucleotide sequence ID" value="NZ_JBHSGU010000002.1"/>
</dbReference>
<dbReference type="PANTHER" id="PTHR45790:SF1">
    <property type="entry name" value="SIROHEME SYNTHASE"/>
    <property type="match status" value="1"/>
</dbReference>
<name>A0ABV9LUZ0_9ALTE</name>
<reference evidence="11" key="1">
    <citation type="journal article" date="2019" name="Int. J. Syst. Evol. Microbiol.">
        <title>The Global Catalogue of Microorganisms (GCM) 10K type strain sequencing project: providing services to taxonomists for standard genome sequencing and annotation.</title>
        <authorList>
            <consortium name="The Broad Institute Genomics Platform"/>
            <consortium name="The Broad Institute Genome Sequencing Center for Infectious Disease"/>
            <person name="Wu L."/>
            <person name="Ma J."/>
        </authorList>
    </citation>
    <scope>NUCLEOTIDE SEQUENCE [LARGE SCALE GENOMIC DNA]</scope>
    <source>
        <strain evidence="11">KACC 12507</strain>
    </source>
</reference>
<dbReference type="PANTHER" id="PTHR45790">
    <property type="entry name" value="SIROHEME SYNTHASE-RELATED"/>
    <property type="match status" value="1"/>
</dbReference>
<comment type="similarity">
    <text evidence="2">Belongs to the precorrin methyltransferase family.</text>
</comment>
<evidence type="ECO:0000313" key="11">
    <source>
        <dbReference type="Proteomes" id="UP001595897"/>
    </source>
</evidence>
<evidence type="ECO:0000256" key="4">
    <source>
        <dbReference type="ARBA" id="ARBA00022603"/>
    </source>
</evidence>
<organism evidence="10 11">
    <name type="scientific">Glaciecola siphonariae</name>
    <dbReference type="NCBI Taxonomy" id="521012"/>
    <lineage>
        <taxon>Bacteria</taxon>
        <taxon>Pseudomonadati</taxon>
        <taxon>Pseudomonadota</taxon>
        <taxon>Gammaproteobacteria</taxon>
        <taxon>Alteromonadales</taxon>
        <taxon>Alteromonadaceae</taxon>
        <taxon>Glaciecola</taxon>
    </lineage>
</organism>
<dbReference type="InterPro" id="IPR006366">
    <property type="entry name" value="CobA/CysG_C"/>
</dbReference>
<evidence type="ECO:0000259" key="9">
    <source>
        <dbReference type="Pfam" id="PF00590"/>
    </source>
</evidence>
<dbReference type="InterPro" id="IPR035996">
    <property type="entry name" value="4pyrrol_Methylase_sf"/>
</dbReference>
<proteinExistence type="inferred from homology"/>
<dbReference type="Pfam" id="PF00590">
    <property type="entry name" value="TP_methylase"/>
    <property type="match status" value="1"/>
</dbReference>
<gene>
    <name evidence="10" type="primary">cobA</name>
    <name evidence="10" type="ORF">ACFO4O_08090</name>
</gene>
<evidence type="ECO:0000256" key="1">
    <source>
        <dbReference type="ARBA" id="ARBA00004953"/>
    </source>
</evidence>
<keyword evidence="11" id="KW-1185">Reference proteome</keyword>
<dbReference type="NCBIfam" id="TIGR01469">
    <property type="entry name" value="cobA_cysG_Cterm"/>
    <property type="match status" value="1"/>
</dbReference>
<evidence type="ECO:0000313" key="10">
    <source>
        <dbReference type="EMBL" id="MFC4700110.1"/>
    </source>
</evidence>
<dbReference type="SUPFAM" id="SSF53790">
    <property type="entry name" value="Tetrapyrrole methylase"/>
    <property type="match status" value="1"/>
</dbReference>
<dbReference type="InterPro" id="IPR003043">
    <property type="entry name" value="Uropor_MeTrfase_CS"/>
</dbReference>
<sequence>MSTKSKPLLTLLSDYWKTATGHWGLYRVRTFFDAKSFARFTTLRENTAPCERKANKGKVLLVGAGPGDPDLLTLKACKALAQADYVLFDWLVSKDILALIPKTSKIECVGKRAGRHSMTQSQICHRMVELALSGKRVVRLKGGDPAIFARTAEETDALMTHNIPFSIIPGISAASGASAYSGIPLTHRDCAQSVRFVTATMRTKTEQPHWQSLAKAINTQTLVFYMGLGRLEMIASELISAGVCCNMPVALIDKATSAQQQICVGTLENIVHKCNQAELDGPTLIVVGRVVDKRADVTLATELMSLASTHGSGAKL</sequence>
<comment type="pathway">
    <text evidence="8">Porphyrin-containing compound metabolism; siroheme biosynthesis; precorrin-2 from uroporphyrinogen III: step 1/1.</text>
</comment>
<dbReference type="Gene3D" id="3.40.1010.10">
    <property type="entry name" value="Cobalt-precorrin-4 Transmethylase, Domain 1"/>
    <property type="match status" value="1"/>
</dbReference>
<dbReference type="Proteomes" id="UP001595897">
    <property type="component" value="Unassembled WGS sequence"/>
</dbReference>
<keyword evidence="4 10" id="KW-0489">Methyltransferase</keyword>
<dbReference type="InterPro" id="IPR050161">
    <property type="entry name" value="Siro_Cobalamin_biosynth"/>
</dbReference>
<comment type="caution">
    <text evidence="10">The sequence shown here is derived from an EMBL/GenBank/DDBJ whole genome shotgun (WGS) entry which is preliminary data.</text>
</comment>
<dbReference type="GO" id="GO:0004851">
    <property type="term" value="F:uroporphyrin-III C-methyltransferase activity"/>
    <property type="evidence" value="ECO:0007669"/>
    <property type="project" value="UniProtKB-EC"/>
</dbReference>
<evidence type="ECO:0000256" key="6">
    <source>
        <dbReference type="ARBA" id="ARBA00022691"/>
    </source>
</evidence>
<evidence type="ECO:0000256" key="7">
    <source>
        <dbReference type="ARBA" id="ARBA00023244"/>
    </source>
</evidence>
<accession>A0ABV9LUZ0</accession>